<dbReference type="PANTHER" id="PTHR10762:SF2">
    <property type="entry name" value="2-(3-AMINO-3-CARBOXYPROPYL)HISTIDINE SYNTHASE SUBUNIT 2"/>
    <property type="match status" value="1"/>
</dbReference>
<evidence type="ECO:0008006" key="9">
    <source>
        <dbReference type="Google" id="ProtNLM"/>
    </source>
</evidence>
<dbReference type="InterPro" id="IPR016435">
    <property type="entry name" value="DPH1/DPH2"/>
</dbReference>
<keyword evidence="8" id="KW-1185">Reference proteome</keyword>
<dbReference type="GO" id="GO:0051536">
    <property type="term" value="F:iron-sulfur cluster binding"/>
    <property type="evidence" value="ECO:0007669"/>
    <property type="project" value="UniProtKB-KW"/>
</dbReference>
<dbReference type="SFLD" id="SFLDS00032">
    <property type="entry name" value="Radical_SAM_3-amino-3-carboxyp"/>
    <property type="match status" value="1"/>
</dbReference>
<reference evidence="7" key="1">
    <citation type="journal article" date="2014" name="Nucleic Acids Res.">
        <title>The evolutionary dynamics of variant antigen genes in Babesia reveal a history of genomic innovation underlying host-parasite interaction.</title>
        <authorList>
            <person name="Jackson A.P."/>
            <person name="Otto T.D."/>
            <person name="Darby A."/>
            <person name="Ramaprasad A."/>
            <person name="Xia D."/>
            <person name="Echaide I.E."/>
            <person name="Farber M."/>
            <person name="Gahlot S."/>
            <person name="Gamble J."/>
            <person name="Gupta D."/>
            <person name="Gupta Y."/>
            <person name="Jackson L."/>
            <person name="Malandrin L."/>
            <person name="Malas T.B."/>
            <person name="Moussa E."/>
            <person name="Nair M."/>
            <person name="Reid A.J."/>
            <person name="Sanders M."/>
            <person name="Sharma J."/>
            <person name="Tracey A."/>
            <person name="Quail M.A."/>
            <person name="Weir W."/>
            <person name="Wastling J.M."/>
            <person name="Hall N."/>
            <person name="Willadsen P."/>
            <person name="Lingelbach K."/>
            <person name="Shiels B."/>
            <person name="Tait A."/>
            <person name="Berriman M."/>
            <person name="Allred D.R."/>
            <person name="Pain A."/>
        </authorList>
    </citation>
    <scope>NUCLEOTIDE SEQUENCE</scope>
    <source>
        <strain evidence="7">1802A</strain>
    </source>
</reference>
<dbReference type="GO" id="GO:0046872">
    <property type="term" value="F:metal ion binding"/>
    <property type="evidence" value="ECO:0007669"/>
    <property type="project" value="UniProtKB-KW"/>
</dbReference>
<dbReference type="Proteomes" id="UP001195914">
    <property type="component" value="Unassembled WGS sequence"/>
</dbReference>
<name>A0AAD9GDA9_BABDI</name>
<sequence length="444" mass="49196">MDPHVVDAIECEIRLAGYRRIAIQSSDVESATTLSTELSKRFSSDTDKRELYVLGDVFIGSCCTDLIASRRCAAEYVLHIGSSCQSSLAPSIPVWRVFTKALIDPSLLTTHVNRVLSERDYTRVVLIYDPSLHHHVDLFTHALRANPAECYLALCRERVGSDTDSPDDETLFCGRTLLAITKSNDNTAAPFRSLCSGDPATLFLYIRVDSPSNNTTDYIAISCSGSQFHVLAVTSEAVHHLSADALGDKIRQKRYRNVEKVLSASTIGILVISRNLRCSSDLRSSLSKLIESKGKRAYTLSVNCLTEAKLANFPTIDVYCLLSCGEAILSLPDEISRRTVAPFELLVAFDCIDWSCPYDFEFSRLLRYTSLSEEEVEPGRGGEIRKLQGNCELKSQVESFMSSLSDNSKRTFGGVDPAYGISDKPKIIQGFHGTASAYEHERRL</sequence>
<proteinExistence type="inferred from homology"/>
<comment type="cofactor">
    <cofactor evidence="1">
        <name>[4Fe-4S] cluster</name>
        <dbReference type="ChEBI" id="CHEBI:49883"/>
    </cofactor>
</comment>
<comment type="similarity">
    <text evidence="3">Belongs to the DPH1/DPH2 family. DPH2 subfamily.</text>
</comment>
<evidence type="ECO:0000256" key="1">
    <source>
        <dbReference type="ARBA" id="ARBA00001966"/>
    </source>
</evidence>
<dbReference type="InterPro" id="IPR042263">
    <property type="entry name" value="DPH1/DPH2_1"/>
</dbReference>
<comment type="caution">
    <text evidence="7">The sequence shown here is derived from an EMBL/GenBank/DDBJ whole genome shotgun (WGS) entry which is preliminary data.</text>
</comment>
<evidence type="ECO:0000256" key="5">
    <source>
        <dbReference type="ARBA" id="ARBA00023004"/>
    </source>
</evidence>
<evidence type="ECO:0000313" key="7">
    <source>
        <dbReference type="EMBL" id="KAK1936363.1"/>
    </source>
</evidence>
<dbReference type="Gene3D" id="3.40.50.11840">
    <property type="entry name" value="Diphthamide synthesis DPH1/DPH2 domain 1"/>
    <property type="match status" value="1"/>
</dbReference>
<dbReference type="Gene3D" id="3.40.50.11860">
    <property type="entry name" value="Diphthamide synthesis DPH1/DPH2 domain 3"/>
    <property type="match status" value="1"/>
</dbReference>
<evidence type="ECO:0000256" key="4">
    <source>
        <dbReference type="ARBA" id="ARBA00022723"/>
    </source>
</evidence>
<keyword evidence="5" id="KW-0408">Iron</keyword>
<protein>
    <recommendedName>
        <fullName evidence="9">2-(3-amino-3-carboxypropyl)histidine synthase</fullName>
    </recommendedName>
</protein>
<comment type="pathway">
    <text evidence="2">Protein modification; peptidyl-diphthamide biosynthesis.</text>
</comment>
<dbReference type="GO" id="GO:0017183">
    <property type="term" value="P:protein histidyl modification to diphthamide"/>
    <property type="evidence" value="ECO:0007669"/>
    <property type="project" value="InterPro"/>
</dbReference>
<accession>A0AAD9GDA9</accession>
<dbReference type="InterPro" id="IPR042265">
    <property type="entry name" value="DPH1/DPH2_3"/>
</dbReference>
<dbReference type="AlphaFoldDB" id="A0AAD9GDA9"/>
<dbReference type="NCBIfam" id="TIGR00322">
    <property type="entry name" value="diphth2_R"/>
    <property type="match status" value="1"/>
</dbReference>
<evidence type="ECO:0000313" key="8">
    <source>
        <dbReference type="Proteomes" id="UP001195914"/>
    </source>
</evidence>
<dbReference type="Pfam" id="PF01866">
    <property type="entry name" value="Diphthamide_syn"/>
    <property type="match status" value="1"/>
</dbReference>
<gene>
    <name evidence="7" type="ORF">X943_002978</name>
</gene>
<keyword evidence="6" id="KW-0411">Iron-sulfur</keyword>
<keyword evidence="4" id="KW-0479">Metal-binding</keyword>
<evidence type="ECO:0000256" key="2">
    <source>
        <dbReference type="ARBA" id="ARBA00005156"/>
    </source>
</evidence>
<dbReference type="EMBL" id="JAHBMH010000044">
    <property type="protein sequence ID" value="KAK1936363.1"/>
    <property type="molecule type" value="Genomic_DNA"/>
</dbReference>
<reference evidence="7" key="2">
    <citation type="submission" date="2021-05" db="EMBL/GenBank/DDBJ databases">
        <authorList>
            <person name="Pain A."/>
        </authorList>
    </citation>
    <scope>NUCLEOTIDE SEQUENCE</scope>
    <source>
        <strain evidence="7">1802A</strain>
    </source>
</reference>
<dbReference type="FunFam" id="3.40.50.11860:FF:000001">
    <property type="entry name" value="2-(3-amino-3-carboxypropyl)histidine synthase subunit 2"/>
    <property type="match status" value="1"/>
</dbReference>
<evidence type="ECO:0000256" key="6">
    <source>
        <dbReference type="ARBA" id="ARBA00023014"/>
    </source>
</evidence>
<dbReference type="GO" id="GO:0090560">
    <property type="term" value="F:2-(3-amino-3-carboxypropyl)histidine synthase activity"/>
    <property type="evidence" value="ECO:0007669"/>
    <property type="project" value="InterPro"/>
</dbReference>
<dbReference type="PANTHER" id="PTHR10762">
    <property type="entry name" value="DIPHTHAMIDE BIOSYNTHESIS PROTEIN"/>
    <property type="match status" value="1"/>
</dbReference>
<organism evidence="7 8">
    <name type="scientific">Babesia divergens</name>
    <dbReference type="NCBI Taxonomy" id="32595"/>
    <lineage>
        <taxon>Eukaryota</taxon>
        <taxon>Sar</taxon>
        <taxon>Alveolata</taxon>
        <taxon>Apicomplexa</taxon>
        <taxon>Aconoidasida</taxon>
        <taxon>Piroplasmida</taxon>
        <taxon>Babesiidae</taxon>
        <taxon>Babesia</taxon>
    </lineage>
</organism>
<evidence type="ECO:0000256" key="3">
    <source>
        <dbReference type="ARBA" id="ARBA00006179"/>
    </source>
</evidence>